<feature type="transmembrane region" description="Helical" evidence="1">
    <location>
        <begin position="12"/>
        <end position="30"/>
    </location>
</feature>
<protein>
    <submittedName>
        <fullName evidence="2">Uncharacterized protein</fullName>
    </submittedName>
</protein>
<dbReference type="RefSeq" id="WP_181501262.1">
    <property type="nucleotide sequence ID" value="NZ_JACDUH010000002.1"/>
</dbReference>
<reference evidence="2 3" key="1">
    <citation type="submission" date="2020-07" db="EMBL/GenBank/DDBJ databases">
        <title>Genomic Encyclopedia of Type Strains, Phase IV (KMG-V): Genome sequencing to study the core and pangenomes of soil and plant-associated prokaryotes.</title>
        <authorList>
            <person name="Whitman W."/>
        </authorList>
    </citation>
    <scope>NUCLEOTIDE SEQUENCE [LARGE SCALE GENOMIC DNA]</scope>
    <source>
        <strain evidence="2 3">A1</strain>
    </source>
</reference>
<feature type="transmembrane region" description="Helical" evidence="1">
    <location>
        <begin position="42"/>
        <end position="60"/>
    </location>
</feature>
<evidence type="ECO:0000313" key="2">
    <source>
        <dbReference type="EMBL" id="MBA2851437.1"/>
    </source>
</evidence>
<name>A0A7J9NVU1_METMI</name>
<dbReference type="EMBL" id="JACDUH010000002">
    <property type="protein sequence ID" value="MBA2851437.1"/>
    <property type="molecule type" value="Genomic_DNA"/>
</dbReference>
<keyword evidence="1" id="KW-1133">Transmembrane helix</keyword>
<keyword evidence="1" id="KW-0472">Membrane</keyword>
<keyword evidence="1" id="KW-0812">Transmembrane</keyword>
<dbReference type="AlphaFoldDB" id="A0A7J9NVU1"/>
<accession>A0A7J9NVU1</accession>
<comment type="caution">
    <text evidence="2">The sequence shown here is derived from an EMBL/GenBank/DDBJ whole genome shotgun (WGS) entry which is preliminary data.</text>
</comment>
<evidence type="ECO:0000256" key="1">
    <source>
        <dbReference type="SAM" id="Phobius"/>
    </source>
</evidence>
<gene>
    <name evidence="2" type="ORF">HNP86_001590</name>
</gene>
<evidence type="ECO:0000313" key="3">
    <source>
        <dbReference type="Proteomes" id="UP000564425"/>
    </source>
</evidence>
<proteinExistence type="predicted"/>
<organism evidence="2 3">
    <name type="scientific">Methanococcus maripaludis</name>
    <name type="common">Methanococcus deltae</name>
    <dbReference type="NCBI Taxonomy" id="39152"/>
    <lineage>
        <taxon>Archaea</taxon>
        <taxon>Methanobacteriati</taxon>
        <taxon>Methanobacteriota</taxon>
        <taxon>Methanomada group</taxon>
        <taxon>Methanococci</taxon>
        <taxon>Methanococcales</taxon>
        <taxon>Methanococcaceae</taxon>
        <taxon>Methanococcus</taxon>
    </lineage>
</organism>
<sequence length="77" mass="8670">MKLMNEELVNWFMLALFLISGNGLILLGLFGSSSLELILKNIIYLVDCFVLFSSTIYLTWGTLETIGLKVPAKLKKE</sequence>
<dbReference type="Proteomes" id="UP000564425">
    <property type="component" value="Unassembled WGS sequence"/>
</dbReference>